<dbReference type="Pfam" id="PF00561">
    <property type="entry name" value="Abhydrolase_1"/>
    <property type="match status" value="1"/>
</dbReference>
<sequence length="310" mass="32820">MRSSIWAATIAATSILTLTGAVAPATADPLPVPYGNGEMARVAVTGWDSPVPGANDFGCRPSPEHPDPVVLTGSTFLSAAVNWTALAPYLHNLGFCVFTVDYGRQIHRIPTGLDGMDPIPTSAQQVSGLVDRVLAATGATRVQLVGHSQGGVVNRYYVNESGGAGKVSRMVLLSSPYRPTGFPVDVTALARDVIPEQLYQTILYNGRVAPLYLNFADPWVWGKVQALQPDIDYTLITDVADEVGLLGGMAPPAGAANATTRYINDVCPLDFSQHFAQPYSRTAVAMVANALDPDHPVTPPCTFVPAYTIG</sequence>
<dbReference type="InterPro" id="IPR029058">
    <property type="entry name" value="AB_hydrolase_fold"/>
</dbReference>
<dbReference type="GO" id="GO:0004806">
    <property type="term" value="F:triacylglycerol lipase activity"/>
    <property type="evidence" value="ECO:0007669"/>
    <property type="project" value="UniProtKB-EC"/>
</dbReference>
<proteinExistence type="predicted"/>
<feature type="chain" id="PRO_5044883503" evidence="1">
    <location>
        <begin position="28"/>
        <end position="310"/>
    </location>
</feature>
<dbReference type="Gene3D" id="3.40.50.1820">
    <property type="entry name" value="alpha/beta hydrolase"/>
    <property type="match status" value="1"/>
</dbReference>
<evidence type="ECO:0000313" key="3">
    <source>
        <dbReference type="EMBL" id="APA99951.1"/>
    </source>
</evidence>
<organism evidence="3 4">
    <name type="scientific">Nocardia seriolae</name>
    <dbReference type="NCBI Taxonomy" id="37332"/>
    <lineage>
        <taxon>Bacteria</taxon>
        <taxon>Bacillati</taxon>
        <taxon>Actinomycetota</taxon>
        <taxon>Actinomycetes</taxon>
        <taxon>Mycobacteriales</taxon>
        <taxon>Nocardiaceae</taxon>
        <taxon>Nocardia</taxon>
    </lineage>
</organism>
<protein>
    <submittedName>
        <fullName evidence="3">Triacylglycerol lipase</fullName>
        <ecNumber evidence="3">3.1.1.3</ecNumber>
    </submittedName>
</protein>
<dbReference type="SUPFAM" id="SSF53474">
    <property type="entry name" value="alpha/beta-Hydrolases"/>
    <property type="match status" value="1"/>
</dbReference>
<accession>A0ABC8B0P1</accession>
<reference evidence="3 4" key="1">
    <citation type="submission" date="2016-10" db="EMBL/GenBank/DDBJ databases">
        <title>Genome sequence of Nocardia seriolae strain EM150506, isolated from Anguila japonica.</title>
        <authorList>
            <person name="Han H.-J."/>
        </authorList>
    </citation>
    <scope>NUCLEOTIDE SEQUENCE [LARGE SCALE GENOMIC DNA]</scope>
    <source>
        <strain evidence="3 4">EM150506</strain>
    </source>
</reference>
<dbReference type="InterPro" id="IPR000073">
    <property type="entry name" value="AB_hydrolase_1"/>
</dbReference>
<name>A0ABC8B0P1_9NOCA</name>
<gene>
    <name evidence="3" type="ORF">NS506_05915</name>
</gene>
<feature type="signal peptide" evidence="1">
    <location>
        <begin position="1"/>
        <end position="27"/>
    </location>
</feature>
<evidence type="ECO:0000313" key="4">
    <source>
        <dbReference type="Proteomes" id="UP000180166"/>
    </source>
</evidence>
<dbReference type="RefSeq" id="WP_158660831.1">
    <property type="nucleotide sequence ID" value="NZ_CP017839.1"/>
</dbReference>
<dbReference type="AlphaFoldDB" id="A0ABC8B0P1"/>
<dbReference type="EC" id="3.1.1.3" evidence="3"/>
<dbReference type="EMBL" id="CP017839">
    <property type="protein sequence ID" value="APA99951.1"/>
    <property type="molecule type" value="Genomic_DNA"/>
</dbReference>
<evidence type="ECO:0000259" key="2">
    <source>
        <dbReference type="Pfam" id="PF00561"/>
    </source>
</evidence>
<dbReference type="KEGG" id="nsr:NS506_05915"/>
<keyword evidence="1" id="KW-0732">Signal</keyword>
<dbReference type="Proteomes" id="UP000180166">
    <property type="component" value="Chromosome"/>
</dbReference>
<keyword evidence="3" id="KW-0378">Hydrolase</keyword>
<evidence type="ECO:0000256" key="1">
    <source>
        <dbReference type="SAM" id="SignalP"/>
    </source>
</evidence>
<feature type="domain" description="AB hydrolase-1" evidence="2">
    <location>
        <begin position="79"/>
        <end position="223"/>
    </location>
</feature>